<dbReference type="GO" id="GO:0042802">
    <property type="term" value="F:identical protein binding"/>
    <property type="evidence" value="ECO:0007669"/>
    <property type="project" value="TreeGrafter"/>
</dbReference>
<dbReference type="InterPro" id="IPR050103">
    <property type="entry name" value="Class-III_PLP-dep_AT"/>
</dbReference>
<dbReference type="CDD" id="cd00610">
    <property type="entry name" value="OAT_like"/>
    <property type="match status" value="1"/>
</dbReference>
<evidence type="ECO:0000313" key="6">
    <source>
        <dbReference type="EMBL" id="SEI78808.1"/>
    </source>
</evidence>
<dbReference type="Proteomes" id="UP000199702">
    <property type="component" value="Unassembled WGS sequence"/>
</dbReference>
<evidence type="ECO:0000313" key="7">
    <source>
        <dbReference type="Proteomes" id="UP000199702"/>
    </source>
</evidence>
<evidence type="ECO:0000256" key="4">
    <source>
        <dbReference type="ARBA" id="ARBA00022898"/>
    </source>
</evidence>
<evidence type="ECO:0000256" key="3">
    <source>
        <dbReference type="ARBA" id="ARBA00022679"/>
    </source>
</evidence>
<name>A0A1H6TFK6_9FLAO</name>
<dbReference type="STRING" id="402734.SAMN05660918_1628"/>
<keyword evidence="7" id="KW-1185">Reference proteome</keyword>
<keyword evidence="3 6" id="KW-0808">Transferase</keyword>
<evidence type="ECO:0000256" key="1">
    <source>
        <dbReference type="ARBA" id="ARBA00001933"/>
    </source>
</evidence>
<dbReference type="SUPFAM" id="SSF53383">
    <property type="entry name" value="PLP-dependent transferases"/>
    <property type="match status" value="1"/>
</dbReference>
<dbReference type="Pfam" id="PF00202">
    <property type="entry name" value="Aminotran_3"/>
    <property type="match status" value="1"/>
</dbReference>
<organism evidence="6 7">
    <name type="scientific">Flavobacterium terrigena</name>
    <dbReference type="NCBI Taxonomy" id="402734"/>
    <lineage>
        <taxon>Bacteria</taxon>
        <taxon>Pseudomonadati</taxon>
        <taxon>Bacteroidota</taxon>
        <taxon>Flavobacteriia</taxon>
        <taxon>Flavobacteriales</taxon>
        <taxon>Flavobacteriaceae</taxon>
        <taxon>Flavobacterium</taxon>
    </lineage>
</organism>
<dbReference type="PANTHER" id="PTHR11986">
    <property type="entry name" value="AMINOTRANSFERASE CLASS III"/>
    <property type="match status" value="1"/>
</dbReference>
<dbReference type="InterPro" id="IPR015422">
    <property type="entry name" value="PyrdxlP-dep_Trfase_small"/>
</dbReference>
<dbReference type="Gene3D" id="3.40.640.10">
    <property type="entry name" value="Type I PLP-dependent aspartate aminotransferase-like (Major domain)"/>
    <property type="match status" value="1"/>
</dbReference>
<proteinExistence type="inferred from homology"/>
<evidence type="ECO:0000256" key="5">
    <source>
        <dbReference type="RuleBase" id="RU003560"/>
    </source>
</evidence>
<dbReference type="GO" id="GO:0030170">
    <property type="term" value="F:pyridoxal phosphate binding"/>
    <property type="evidence" value="ECO:0007669"/>
    <property type="project" value="InterPro"/>
</dbReference>
<dbReference type="GO" id="GO:0008483">
    <property type="term" value="F:transaminase activity"/>
    <property type="evidence" value="ECO:0007669"/>
    <property type="project" value="UniProtKB-KW"/>
</dbReference>
<dbReference type="PROSITE" id="PS00600">
    <property type="entry name" value="AA_TRANSFER_CLASS_3"/>
    <property type="match status" value="1"/>
</dbReference>
<dbReference type="InterPro" id="IPR015421">
    <property type="entry name" value="PyrdxlP-dep_Trfase_major"/>
</dbReference>
<dbReference type="Gene3D" id="3.90.1150.10">
    <property type="entry name" value="Aspartate Aminotransferase, domain 1"/>
    <property type="match status" value="1"/>
</dbReference>
<keyword evidence="2 6" id="KW-0032">Aminotransferase</keyword>
<dbReference type="PANTHER" id="PTHR11986:SF79">
    <property type="entry name" value="ACETYLORNITHINE AMINOTRANSFERASE, MITOCHONDRIAL"/>
    <property type="match status" value="1"/>
</dbReference>
<keyword evidence="4 5" id="KW-0663">Pyridoxal phosphate</keyword>
<dbReference type="FunFam" id="3.40.640.10:FF:000100">
    <property type="entry name" value="Putative acetylornithine aminotransferase"/>
    <property type="match status" value="1"/>
</dbReference>
<dbReference type="OrthoDB" id="9801052at2"/>
<evidence type="ECO:0000256" key="2">
    <source>
        <dbReference type="ARBA" id="ARBA00022576"/>
    </source>
</evidence>
<dbReference type="InterPro" id="IPR015424">
    <property type="entry name" value="PyrdxlP-dep_Trfase"/>
</dbReference>
<dbReference type="AlphaFoldDB" id="A0A1H6TFK6"/>
<dbReference type="PIRSF" id="PIRSF000521">
    <property type="entry name" value="Transaminase_4ab_Lys_Orn"/>
    <property type="match status" value="1"/>
</dbReference>
<reference evidence="7" key="1">
    <citation type="submission" date="2016-10" db="EMBL/GenBank/DDBJ databases">
        <authorList>
            <person name="Varghese N."/>
            <person name="Submissions S."/>
        </authorList>
    </citation>
    <scope>NUCLEOTIDE SEQUENCE [LARGE SCALE GENOMIC DNA]</scope>
    <source>
        <strain evidence="7">DSM 17934</strain>
    </source>
</reference>
<dbReference type="RefSeq" id="WP_091311184.1">
    <property type="nucleotide sequence ID" value="NZ_CBCSJU010000008.1"/>
</dbReference>
<sequence length="382" mass="42120">MENIVEEKTSLFDVYSIFPIEIQKALGSKLWDNKGTEYLDLYGGHAVISIGHSHPEYVTAITKQLKNIGFYSNSIEIKLQNQLAQKLGELSGYTDYNLFLCNSGAEANENAFKLASFYNGRKKIIAFKQGFHGRTSLAVAATDNPKIVAPINENQNIIFLPLNDIEAFDNAFDEEISCVIIEGIQGVGGINIPDAEFLQHLEKRCNEKNSILILDEVQSGYGRTGKFFAHQHANIKPHIITMAKGMGNGFPVGGLLISPTIEAQKEMLGTTFGGNYLACAAAISVLNVLEKEHLIENALVLGDYLKEAFLDIPQIKEVRGLGLMIGIELDQPCAEIRNTLLSDFKIFTGSSSNKNTLRILPSLAVTIEEIDQFIHALKDILK</sequence>
<dbReference type="InterPro" id="IPR005814">
    <property type="entry name" value="Aminotrans_3"/>
</dbReference>
<dbReference type="EMBL" id="FNYA01000003">
    <property type="protein sequence ID" value="SEI78808.1"/>
    <property type="molecule type" value="Genomic_DNA"/>
</dbReference>
<comment type="cofactor">
    <cofactor evidence="1">
        <name>pyridoxal 5'-phosphate</name>
        <dbReference type="ChEBI" id="CHEBI:597326"/>
    </cofactor>
</comment>
<accession>A0A1H6TFK6</accession>
<protein>
    <submittedName>
        <fullName evidence="6">Acetylornithine aminotransferase</fullName>
    </submittedName>
</protein>
<comment type="similarity">
    <text evidence="5">Belongs to the class-III pyridoxal-phosphate-dependent aminotransferase family.</text>
</comment>
<dbReference type="InterPro" id="IPR049704">
    <property type="entry name" value="Aminotrans_3_PPA_site"/>
</dbReference>
<gene>
    <name evidence="6" type="ORF">SAMN05660918_1628</name>
</gene>